<keyword evidence="6" id="KW-0489">Methyltransferase</keyword>
<evidence type="ECO:0000313" key="6">
    <source>
        <dbReference type="EMBL" id="TYC16049.1"/>
    </source>
</evidence>
<feature type="transmembrane region" description="Helical" evidence="5">
    <location>
        <begin position="79"/>
        <end position="98"/>
    </location>
</feature>
<evidence type="ECO:0000256" key="3">
    <source>
        <dbReference type="ARBA" id="ARBA00022989"/>
    </source>
</evidence>
<keyword evidence="2 5" id="KW-0812">Transmembrane</keyword>
<feature type="transmembrane region" description="Helical" evidence="5">
    <location>
        <begin position="131"/>
        <end position="157"/>
    </location>
</feature>
<dbReference type="AlphaFoldDB" id="A0A5D0UFZ8"/>
<keyword evidence="3 5" id="KW-1133">Transmembrane helix</keyword>
<dbReference type="GO" id="GO:0012505">
    <property type="term" value="C:endomembrane system"/>
    <property type="evidence" value="ECO:0007669"/>
    <property type="project" value="UniProtKB-SubCell"/>
</dbReference>
<name>A0A5D0UFZ8_9ACTN</name>
<keyword evidence="6" id="KW-0808">Transferase</keyword>
<dbReference type="PANTHER" id="PTHR12714">
    <property type="entry name" value="PROTEIN-S ISOPRENYLCYSTEINE O-METHYLTRANSFERASE"/>
    <property type="match status" value="1"/>
</dbReference>
<reference evidence="6 7" key="1">
    <citation type="submission" date="2019-08" db="EMBL/GenBank/DDBJ databases">
        <title>Actinomadura sp. nov. CYP1-5 isolated from mountain soil.</title>
        <authorList>
            <person name="Songsumanus A."/>
            <person name="Kuncharoen N."/>
            <person name="Kudo T."/>
            <person name="Yuki M."/>
            <person name="Igarashi Y."/>
            <person name="Tanasupawat S."/>
        </authorList>
    </citation>
    <scope>NUCLEOTIDE SEQUENCE [LARGE SCALE GENOMIC DNA]</scope>
    <source>
        <strain evidence="6 7">GKU157</strain>
    </source>
</reference>
<dbReference type="GO" id="GO:0008168">
    <property type="term" value="F:methyltransferase activity"/>
    <property type="evidence" value="ECO:0007669"/>
    <property type="project" value="UniProtKB-KW"/>
</dbReference>
<dbReference type="PANTHER" id="PTHR12714:SF9">
    <property type="entry name" value="PROTEIN-S-ISOPRENYLCYSTEINE O-METHYLTRANSFERASE"/>
    <property type="match status" value="1"/>
</dbReference>
<evidence type="ECO:0000313" key="7">
    <source>
        <dbReference type="Proteomes" id="UP000322634"/>
    </source>
</evidence>
<evidence type="ECO:0000256" key="2">
    <source>
        <dbReference type="ARBA" id="ARBA00022692"/>
    </source>
</evidence>
<comment type="caution">
    <text evidence="6">The sequence shown here is derived from an EMBL/GenBank/DDBJ whole genome shotgun (WGS) entry which is preliminary data.</text>
</comment>
<gene>
    <name evidence="6" type="ORF">FXF65_12055</name>
</gene>
<dbReference type="Gene3D" id="1.20.120.1630">
    <property type="match status" value="1"/>
</dbReference>
<dbReference type="OrthoDB" id="941586at2"/>
<evidence type="ECO:0000256" key="5">
    <source>
        <dbReference type="SAM" id="Phobius"/>
    </source>
</evidence>
<comment type="subcellular location">
    <subcellularLocation>
        <location evidence="1">Endomembrane system</location>
        <topology evidence="1">Multi-pass membrane protein</topology>
    </subcellularLocation>
</comment>
<feature type="transmembrane region" description="Helical" evidence="5">
    <location>
        <begin position="45"/>
        <end position="67"/>
    </location>
</feature>
<sequence length="205" mass="21533">MALTALIIYLVWAAAAFGLRSLVQWRRAGDTGFRGGGLAPGSVQWWARIAFLAALLIGLAGPVAGLAGLDPFDVLDRTAVRVTGLVVAVLGVVGTLAAQTSMGASWRIGVDEDEPTALVTTGAFSLARNPIFTAMIVTGAGLAAMVPNVVSLFGLVLTVATIELQIRAVEEPYLRRLHGRDYDRYAAEVGRFLPTLGRSQPTSGN</sequence>
<dbReference type="EMBL" id="VSFF01000004">
    <property type="protein sequence ID" value="TYC16049.1"/>
    <property type="molecule type" value="Genomic_DNA"/>
</dbReference>
<organism evidence="6 7">
    <name type="scientific">Actinomadura syzygii</name>
    <dbReference type="NCBI Taxonomy" id="1427538"/>
    <lineage>
        <taxon>Bacteria</taxon>
        <taxon>Bacillati</taxon>
        <taxon>Actinomycetota</taxon>
        <taxon>Actinomycetes</taxon>
        <taxon>Streptosporangiales</taxon>
        <taxon>Thermomonosporaceae</taxon>
        <taxon>Actinomadura</taxon>
    </lineage>
</organism>
<dbReference type="GO" id="GO:0032259">
    <property type="term" value="P:methylation"/>
    <property type="evidence" value="ECO:0007669"/>
    <property type="project" value="UniProtKB-KW"/>
</dbReference>
<accession>A0A5D0UFZ8</accession>
<dbReference type="Proteomes" id="UP000322634">
    <property type="component" value="Unassembled WGS sequence"/>
</dbReference>
<evidence type="ECO:0000256" key="4">
    <source>
        <dbReference type="ARBA" id="ARBA00023136"/>
    </source>
</evidence>
<dbReference type="Pfam" id="PF04191">
    <property type="entry name" value="PEMT"/>
    <property type="match status" value="1"/>
</dbReference>
<proteinExistence type="predicted"/>
<keyword evidence="7" id="KW-1185">Reference proteome</keyword>
<dbReference type="RefSeq" id="WP_148349844.1">
    <property type="nucleotide sequence ID" value="NZ_JBHSBF010000009.1"/>
</dbReference>
<evidence type="ECO:0000256" key="1">
    <source>
        <dbReference type="ARBA" id="ARBA00004127"/>
    </source>
</evidence>
<protein>
    <submittedName>
        <fullName evidence="6">Isoprenylcysteine carboxylmethyltransferase family protein</fullName>
    </submittedName>
</protein>
<dbReference type="InterPro" id="IPR007318">
    <property type="entry name" value="Phopholipid_MeTrfase"/>
</dbReference>
<keyword evidence="4 5" id="KW-0472">Membrane</keyword>